<evidence type="ECO:0000313" key="5">
    <source>
        <dbReference type="Proteomes" id="UP000011087"/>
    </source>
</evidence>
<sequence length="434" mass="47731">MEKLISPQRRMILKAILVLTIFQCCSAFLRTPLDVMSRRFLNQRTCGHQGKLVMTAVRTEESVVEATRRTVASTIRDDLKDLDQRLYAAPFAYGSKVPTHADCINLLDLELEDGAGPHSRRLCDILVRDHYAIIKLPRSSSSSLDQMWETADKFFGMDQKEKALAGGKMSKAANNVGVIGWGQMSDGNEFLEMRLTANGQIFPPSLDDFIPDFTSSTRRARELLMRASKAVVVAAERKVGLRRGGLSNLLDDGRMHADGSLSSTQHRFCFYKSSSQVAFEAHTDTTFVTVIPCSKIPGLEVLSPEEGWIQPESSSGVDQTCSVIVMPGEMLQVLTGGQFQAAIHRVTRSSSSEGGSSAQDRVSAPLLEQIDNKSILLEADTPGTRSEEVYGGGGEYLRRKLKSLTGTSLFDLHSVLVQPPQFAPSNRQEERGNA</sequence>
<dbReference type="HOGENOM" id="CLU_746890_0_0_1"/>
<dbReference type="OrthoDB" id="420380at2759"/>
<dbReference type="AlphaFoldDB" id="L1JA75"/>
<dbReference type="RefSeq" id="XP_005831970.1">
    <property type="nucleotide sequence ID" value="XM_005831913.1"/>
</dbReference>
<gene>
    <name evidence="3" type="ORF">GUITHDRAFT_139276</name>
</gene>
<dbReference type="Pfam" id="PF03171">
    <property type="entry name" value="2OG-FeII_Oxy"/>
    <property type="match status" value="1"/>
</dbReference>
<dbReference type="eggNOG" id="ENOG502SAGC">
    <property type="taxonomic scope" value="Eukaryota"/>
</dbReference>
<dbReference type="STRING" id="905079.L1JA75"/>
<dbReference type="Gene3D" id="2.60.120.330">
    <property type="entry name" value="B-lactam Antibiotic, Isopenicillin N Synthase, Chain"/>
    <property type="match status" value="1"/>
</dbReference>
<accession>L1JA75</accession>
<dbReference type="PaxDb" id="55529-EKX44990"/>
<dbReference type="InterPro" id="IPR027443">
    <property type="entry name" value="IPNS-like_sf"/>
</dbReference>
<keyword evidence="1" id="KW-0732">Signal</keyword>
<evidence type="ECO:0000313" key="3">
    <source>
        <dbReference type="EMBL" id="EKX44990.1"/>
    </source>
</evidence>
<reference evidence="5" key="2">
    <citation type="submission" date="2012-11" db="EMBL/GenBank/DDBJ databases">
        <authorList>
            <person name="Kuo A."/>
            <person name="Curtis B.A."/>
            <person name="Tanifuji G."/>
            <person name="Burki F."/>
            <person name="Gruber A."/>
            <person name="Irimia M."/>
            <person name="Maruyama S."/>
            <person name="Arias M.C."/>
            <person name="Ball S.G."/>
            <person name="Gile G.H."/>
            <person name="Hirakawa Y."/>
            <person name="Hopkins J.F."/>
            <person name="Rensing S.A."/>
            <person name="Schmutz J."/>
            <person name="Symeonidi A."/>
            <person name="Elias M."/>
            <person name="Eveleigh R.J."/>
            <person name="Herman E.K."/>
            <person name="Klute M.J."/>
            <person name="Nakayama T."/>
            <person name="Obornik M."/>
            <person name="Reyes-Prieto A."/>
            <person name="Armbrust E.V."/>
            <person name="Aves S.J."/>
            <person name="Beiko R.G."/>
            <person name="Coutinho P."/>
            <person name="Dacks J.B."/>
            <person name="Durnford D.G."/>
            <person name="Fast N.M."/>
            <person name="Green B.R."/>
            <person name="Grisdale C."/>
            <person name="Hempe F."/>
            <person name="Henrissat B."/>
            <person name="Hoppner M.P."/>
            <person name="Ishida K.-I."/>
            <person name="Kim E."/>
            <person name="Koreny L."/>
            <person name="Kroth P.G."/>
            <person name="Liu Y."/>
            <person name="Malik S.-B."/>
            <person name="Maier U.G."/>
            <person name="McRose D."/>
            <person name="Mock T."/>
            <person name="Neilson J.A."/>
            <person name="Onodera N.T."/>
            <person name="Poole A.M."/>
            <person name="Pritham E.J."/>
            <person name="Richards T.A."/>
            <person name="Rocap G."/>
            <person name="Roy S.W."/>
            <person name="Sarai C."/>
            <person name="Schaack S."/>
            <person name="Shirato S."/>
            <person name="Slamovits C.H."/>
            <person name="Spencer D.F."/>
            <person name="Suzuki S."/>
            <person name="Worden A.Z."/>
            <person name="Zauner S."/>
            <person name="Barry K."/>
            <person name="Bell C."/>
            <person name="Bharti A.K."/>
            <person name="Crow J.A."/>
            <person name="Grimwood J."/>
            <person name="Kramer R."/>
            <person name="Lindquist E."/>
            <person name="Lucas S."/>
            <person name="Salamov A."/>
            <person name="McFadden G.I."/>
            <person name="Lane C.E."/>
            <person name="Keeling P.J."/>
            <person name="Gray M.W."/>
            <person name="Grigoriev I.V."/>
            <person name="Archibald J.M."/>
        </authorList>
    </citation>
    <scope>NUCLEOTIDE SEQUENCE</scope>
    <source>
        <strain evidence="5">CCMP2712</strain>
    </source>
</reference>
<dbReference type="PANTHER" id="PTHR47990">
    <property type="entry name" value="2-OXOGLUTARATE (2OG) AND FE(II)-DEPENDENT OXYGENASE SUPERFAMILY PROTEIN-RELATED"/>
    <property type="match status" value="1"/>
</dbReference>
<feature type="chain" id="PRO_5008771090" description="Isopenicillin N synthase-like Fe(2+) 2OG dioxygenase domain-containing protein" evidence="1">
    <location>
        <begin position="28"/>
        <end position="434"/>
    </location>
</feature>
<dbReference type="InterPro" id="IPR044861">
    <property type="entry name" value="IPNS-like_FE2OG_OXY"/>
</dbReference>
<evidence type="ECO:0000259" key="2">
    <source>
        <dbReference type="Pfam" id="PF03171"/>
    </source>
</evidence>
<dbReference type="InterPro" id="IPR050231">
    <property type="entry name" value="Iron_ascorbate_oxido_reductase"/>
</dbReference>
<proteinExistence type="predicted"/>
<feature type="domain" description="Isopenicillin N synthase-like Fe(2+) 2OG dioxygenase" evidence="2">
    <location>
        <begin position="269"/>
        <end position="363"/>
    </location>
</feature>
<keyword evidence="5" id="KW-1185">Reference proteome</keyword>
<dbReference type="Proteomes" id="UP000011087">
    <property type="component" value="Unassembled WGS sequence"/>
</dbReference>
<evidence type="ECO:0000313" key="4">
    <source>
        <dbReference type="EnsemblProtists" id="EKX44990"/>
    </source>
</evidence>
<dbReference type="GeneID" id="17301679"/>
<reference evidence="4" key="3">
    <citation type="submission" date="2016-03" db="UniProtKB">
        <authorList>
            <consortium name="EnsemblProtists"/>
        </authorList>
    </citation>
    <scope>IDENTIFICATION</scope>
</reference>
<dbReference type="SUPFAM" id="SSF51197">
    <property type="entry name" value="Clavaminate synthase-like"/>
    <property type="match status" value="1"/>
</dbReference>
<evidence type="ECO:0000256" key="1">
    <source>
        <dbReference type="SAM" id="SignalP"/>
    </source>
</evidence>
<organism evidence="3">
    <name type="scientific">Guillardia theta (strain CCMP2712)</name>
    <name type="common">Cryptophyte</name>
    <dbReference type="NCBI Taxonomy" id="905079"/>
    <lineage>
        <taxon>Eukaryota</taxon>
        <taxon>Cryptophyceae</taxon>
        <taxon>Pyrenomonadales</taxon>
        <taxon>Geminigeraceae</taxon>
        <taxon>Guillardia</taxon>
    </lineage>
</organism>
<reference evidence="3 5" key="1">
    <citation type="journal article" date="2012" name="Nature">
        <title>Algal genomes reveal evolutionary mosaicism and the fate of nucleomorphs.</title>
        <authorList>
            <consortium name="DOE Joint Genome Institute"/>
            <person name="Curtis B.A."/>
            <person name="Tanifuji G."/>
            <person name="Burki F."/>
            <person name="Gruber A."/>
            <person name="Irimia M."/>
            <person name="Maruyama S."/>
            <person name="Arias M.C."/>
            <person name="Ball S.G."/>
            <person name="Gile G.H."/>
            <person name="Hirakawa Y."/>
            <person name="Hopkins J.F."/>
            <person name="Kuo A."/>
            <person name="Rensing S.A."/>
            <person name="Schmutz J."/>
            <person name="Symeonidi A."/>
            <person name="Elias M."/>
            <person name="Eveleigh R.J."/>
            <person name="Herman E.K."/>
            <person name="Klute M.J."/>
            <person name="Nakayama T."/>
            <person name="Obornik M."/>
            <person name="Reyes-Prieto A."/>
            <person name="Armbrust E.V."/>
            <person name="Aves S.J."/>
            <person name="Beiko R.G."/>
            <person name="Coutinho P."/>
            <person name="Dacks J.B."/>
            <person name="Durnford D.G."/>
            <person name="Fast N.M."/>
            <person name="Green B.R."/>
            <person name="Grisdale C.J."/>
            <person name="Hempel F."/>
            <person name="Henrissat B."/>
            <person name="Hoppner M.P."/>
            <person name="Ishida K."/>
            <person name="Kim E."/>
            <person name="Koreny L."/>
            <person name="Kroth P.G."/>
            <person name="Liu Y."/>
            <person name="Malik S.B."/>
            <person name="Maier U.G."/>
            <person name="McRose D."/>
            <person name="Mock T."/>
            <person name="Neilson J.A."/>
            <person name="Onodera N.T."/>
            <person name="Poole A.M."/>
            <person name="Pritham E.J."/>
            <person name="Richards T.A."/>
            <person name="Rocap G."/>
            <person name="Roy S.W."/>
            <person name="Sarai C."/>
            <person name="Schaack S."/>
            <person name="Shirato S."/>
            <person name="Slamovits C.H."/>
            <person name="Spencer D.F."/>
            <person name="Suzuki S."/>
            <person name="Worden A.Z."/>
            <person name="Zauner S."/>
            <person name="Barry K."/>
            <person name="Bell C."/>
            <person name="Bharti A.K."/>
            <person name="Crow J.A."/>
            <person name="Grimwood J."/>
            <person name="Kramer R."/>
            <person name="Lindquist E."/>
            <person name="Lucas S."/>
            <person name="Salamov A."/>
            <person name="McFadden G.I."/>
            <person name="Lane C.E."/>
            <person name="Keeling P.J."/>
            <person name="Gray M.W."/>
            <person name="Grigoriev I.V."/>
            <person name="Archibald J.M."/>
        </authorList>
    </citation>
    <scope>NUCLEOTIDE SEQUENCE</scope>
    <source>
        <strain evidence="3 5">CCMP2712</strain>
    </source>
</reference>
<dbReference type="EnsemblProtists" id="EKX44990">
    <property type="protein sequence ID" value="EKX44990"/>
    <property type="gene ID" value="GUITHDRAFT_139276"/>
</dbReference>
<name>L1JA75_GUITC</name>
<protein>
    <recommendedName>
        <fullName evidence="2">Isopenicillin N synthase-like Fe(2+) 2OG dioxygenase domain-containing protein</fullName>
    </recommendedName>
</protein>
<feature type="signal peptide" evidence="1">
    <location>
        <begin position="1"/>
        <end position="27"/>
    </location>
</feature>
<dbReference type="KEGG" id="gtt:GUITHDRAFT_139276"/>
<dbReference type="EMBL" id="JH993001">
    <property type="protein sequence ID" value="EKX44990.1"/>
    <property type="molecule type" value="Genomic_DNA"/>
</dbReference>